<dbReference type="PANTHER" id="PTHR43467:SF1">
    <property type="entry name" value="PRECORRIN-6A SYNTHASE [DEACETYLATING]"/>
    <property type="match status" value="1"/>
</dbReference>
<evidence type="ECO:0000256" key="5">
    <source>
        <dbReference type="ARBA" id="ARBA00022691"/>
    </source>
</evidence>
<dbReference type="NCBIfam" id="TIGR02434">
    <property type="entry name" value="CobF"/>
    <property type="match status" value="1"/>
</dbReference>
<dbReference type="PIRSF" id="PIRSF036525">
    <property type="entry name" value="CobF"/>
    <property type="match status" value="1"/>
</dbReference>
<evidence type="ECO:0000313" key="9">
    <source>
        <dbReference type="Proteomes" id="UP000035489"/>
    </source>
</evidence>
<dbReference type="Pfam" id="PF00590">
    <property type="entry name" value="TP_methylase"/>
    <property type="match status" value="1"/>
</dbReference>
<comment type="catalytic activity">
    <reaction evidence="6">
        <text>precorrin-5 + S-adenosyl-L-methionine + H2O = precorrin-6A + acetate + S-adenosyl-L-homocysteine + 2 H(+)</text>
        <dbReference type="Rhea" id="RHEA:18261"/>
        <dbReference type="ChEBI" id="CHEBI:15377"/>
        <dbReference type="ChEBI" id="CHEBI:15378"/>
        <dbReference type="ChEBI" id="CHEBI:30089"/>
        <dbReference type="ChEBI" id="CHEBI:57856"/>
        <dbReference type="ChEBI" id="CHEBI:59789"/>
        <dbReference type="ChEBI" id="CHEBI:77871"/>
        <dbReference type="ChEBI" id="CHEBI:77872"/>
        <dbReference type="EC" id="2.1.1.152"/>
    </reaction>
</comment>
<feature type="domain" description="Tetrapyrrole methylase" evidence="7">
    <location>
        <begin position="3"/>
        <end position="224"/>
    </location>
</feature>
<protein>
    <recommendedName>
        <fullName evidence="6">Precorrin-6A synthase [deacetylating]</fullName>
        <ecNumber evidence="6">2.1.1.152</ecNumber>
    </recommendedName>
</protein>
<keyword evidence="9" id="KW-1185">Reference proteome</keyword>
<dbReference type="EC" id="2.1.1.152" evidence="6"/>
<dbReference type="Gene3D" id="3.30.950.10">
    <property type="entry name" value="Methyltransferase, Cobalt-precorrin-4 Transmethylase, Domain 2"/>
    <property type="match status" value="1"/>
</dbReference>
<dbReference type="EMBL" id="LCYG01000033">
    <property type="protein sequence ID" value="KLK92494.1"/>
    <property type="molecule type" value="Genomic_DNA"/>
</dbReference>
<dbReference type="RefSeq" id="WP_047189696.1">
    <property type="nucleotide sequence ID" value="NZ_LCYG01000033.1"/>
</dbReference>
<dbReference type="SUPFAM" id="SSF53790">
    <property type="entry name" value="Tetrapyrrole methylase"/>
    <property type="match status" value="1"/>
</dbReference>
<evidence type="ECO:0000256" key="1">
    <source>
        <dbReference type="ARBA" id="ARBA00004953"/>
    </source>
</evidence>
<dbReference type="InterPro" id="IPR012797">
    <property type="entry name" value="CobF"/>
</dbReference>
<dbReference type="STRING" id="1225564.AA309_14255"/>
<comment type="caution">
    <text evidence="8">The sequence shown here is derived from an EMBL/GenBank/DDBJ whole genome shotgun (WGS) entry which is preliminary data.</text>
</comment>
<keyword evidence="4 6" id="KW-0808">Transferase</keyword>
<dbReference type="PATRIC" id="fig|1225564.3.peg.3717"/>
<evidence type="ECO:0000259" key="7">
    <source>
        <dbReference type="Pfam" id="PF00590"/>
    </source>
</evidence>
<dbReference type="AlphaFoldDB" id="A0A0H1RBS4"/>
<evidence type="ECO:0000313" key="8">
    <source>
        <dbReference type="EMBL" id="KLK92494.1"/>
    </source>
</evidence>
<keyword evidence="2" id="KW-0169">Cobalamin biosynthesis</keyword>
<evidence type="ECO:0000256" key="6">
    <source>
        <dbReference type="PIRNR" id="PIRNR036525"/>
    </source>
</evidence>
<accession>A0A0H1RBS4</accession>
<evidence type="ECO:0000256" key="4">
    <source>
        <dbReference type="ARBA" id="ARBA00022679"/>
    </source>
</evidence>
<comment type="pathway">
    <text evidence="1">Cofactor biosynthesis; adenosylcobalamin biosynthesis.</text>
</comment>
<dbReference type="GO" id="GO:0032259">
    <property type="term" value="P:methylation"/>
    <property type="evidence" value="ECO:0007669"/>
    <property type="project" value="UniProtKB-KW"/>
</dbReference>
<name>A0A0H1RBS4_9HYPH</name>
<gene>
    <name evidence="8" type="ORF">AA309_14255</name>
</gene>
<dbReference type="GO" id="GO:0009236">
    <property type="term" value="P:cobalamin biosynthetic process"/>
    <property type="evidence" value="ECO:0007669"/>
    <property type="project" value="UniProtKB-KW"/>
</dbReference>
<dbReference type="OrthoDB" id="9787471at2"/>
<dbReference type="Proteomes" id="UP000035489">
    <property type="component" value="Unassembled WGS sequence"/>
</dbReference>
<dbReference type="GO" id="GO:0043819">
    <property type="term" value="F:precorrin-6A synthase (deacetylating) activity"/>
    <property type="evidence" value="ECO:0007669"/>
    <property type="project" value="UniProtKB-EC"/>
</dbReference>
<comment type="function">
    <text evidence="6">Catalyzes the methylation of C-1 in precorrin-5 and the subsequent extrusion of acetic acid from the resulting intermediate to form cobalt-precorrin-6A.</text>
</comment>
<proteinExistence type="predicted"/>
<dbReference type="PANTHER" id="PTHR43467">
    <property type="entry name" value="COBALT-PRECORRIN-2 C(20)-METHYLTRANSFERASE"/>
    <property type="match status" value="1"/>
</dbReference>
<dbReference type="InterPro" id="IPR035996">
    <property type="entry name" value="4pyrrol_Methylase_sf"/>
</dbReference>
<keyword evidence="5 6" id="KW-0949">S-adenosyl-L-methionine</keyword>
<reference evidence="8 9" key="1">
    <citation type="submission" date="2015-05" db="EMBL/GenBank/DDBJ databases">
        <title>Draft genome sequence of Microvirga vignae strain BR3299, a novel nitrogen fixing bacteria isolated from Brazil semi-aired region.</title>
        <authorList>
            <person name="Zilli J.E."/>
            <person name="Passos S.R."/>
            <person name="Leite J."/>
            <person name="Baldani J.I."/>
            <person name="Xavier G.R."/>
            <person name="Rumjaneck N.G."/>
            <person name="Simoes-Araujo J.L."/>
        </authorList>
    </citation>
    <scope>NUCLEOTIDE SEQUENCE [LARGE SCALE GENOMIC DNA]</scope>
    <source>
        <strain evidence="8 9">BR3299</strain>
    </source>
</reference>
<evidence type="ECO:0000256" key="2">
    <source>
        <dbReference type="ARBA" id="ARBA00022573"/>
    </source>
</evidence>
<dbReference type="InterPro" id="IPR014776">
    <property type="entry name" value="4pyrrole_Mease_sub2"/>
</dbReference>
<dbReference type="InterPro" id="IPR000878">
    <property type="entry name" value="4pyrrol_Mease"/>
</dbReference>
<dbReference type="CDD" id="cd11643">
    <property type="entry name" value="Precorrin-6A-synthase"/>
    <property type="match status" value="1"/>
</dbReference>
<organism evidence="8 9">
    <name type="scientific">Microvirga vignae</name>
    <dbReference type="NCBI Taxonomy" id="1225564"/>
    <lineage>
        <taxon>Bacteria</taxon>
        <taxon>Pseudomonadati</taxon>
        <taxon>Pseudomonadota</taxon>
        <taxon>Alphaproteobacteria</taxon>
        <taxon>Hyphomicrobiales</taxon>
        <taxon>Methylobacteriaceae</taxon>
        <taxon>Microvirga</taxon>
    </lineage>
</organism>
<evidence type="ECO:0000256" key="3">
    <source>
        <dbReference type="ARBA" id="ARBA00022603"/>
    </source>
</evidence>
<dbReference type="InterPro" id="IPR014777">
    <property type="entry name" value="4pyrrole_Mease_sub1"/>
</dbReference>
<keyword evidence="3 6" id="KW-0489">Methyltransferase</keyword>
<sequence>MRKIYVIGLGSGNPDHMTIQAIKALNEVDVFFMVDKGAAASELIDVREEICRRFIEDSHYRIVRARNPERDARSADYRHGVEEWHKARAAVFEDLIRDELGADECGAFLVWGDPSLYDSTIRILQHVLAQRSVSFEYEVIPGISSVQALAAAHKIPLNNIGEAVHITTGRKLAEGRMGDAESVVVMLDGENSFRSAPATNSTIYWGAYLGMPDETIIAGPLEEVADRIEEVRRTLREKKGWIMDIYLLKQERDDA</sequence>
<dbReference type="Gene3D" id="3.40.1010.10">
    <property type="entry name" value="Cobalt-precorrin-4 Transmethylase, Domain 1"/>
    <property type="match status" value="1"/>
</dbReference>